<dbReference type="EMBL" id="AYKW01000004">
    <property type="protein sequence ID" value="PIL34964.1"/>
    <property type="molecule type" value="Genomic_DNA"/>
</dbReference>
<protein>
    <submittedName>
        <fullName evidence="5">Uncharacterized protein</fullName>
    </submittedName>
</protein>
<feature type="region of interest" description="Disordered" evidence="4">
    <location>
        <begin position="158"/>
        <end position="177"/>
    </location>
</feature>
<dbReference type="OrthoDB" id="3058642at2759"/>
<gene>
    <name evidence="5" type="ORF">GSI_02751</name>
</gene>
<comment type="subcellular location">
    <subcellularLocation>
        <location evidence="1">Nucleus</location>
    </subcellularLocation>
</comment>
<evidence type="ECO:0000256" key="1">
    <source>
        <dbReference type="ARBA" id="ARBA00004123"/>
    </source>
</evidence>
<dbReference type="AlphaFoldDB" id="A0A2G8SMG5"/>
<feature type="region of interest" description="Disordered" evidence="4">
    <location>
        <begin position="85"/>
        <end position="105"/>
    </location>
</feature>
<evidence type="ECO:0000256" key="2">
    <source>
        <dbReference type="ARBA" id="ARBA00022833"/>
    </source>
</evidence>
<dbReference type="Gene3D" id="3.90.530.10">
    <property type="entry name" value="XPA C-terminal domain"/>
    <property type="match status" value="1"/>
</dbReference>
<dbReference type="GO" id="GO:0005634">
    <property type="term" value="C:nucleus"/>
    <property type="evidence" value="ECO:0007669"/>
    <property type="project" value="UniProtKB-SubCell"/>
</dbReference>
<keyword evidence="2" id="KW-0862">Zinc</keyword>
<evidence type="ECO:0000256" key="3">
    <source>
        <dbReference type="ARBA" id="ARBA00023242"/>
    </source>
</evidence>
<sequence>MSIAVDPSQWRESDLYEEITINKSKALAQYKLREKDLDGLDFHVGKILNYKGFKVDTYLYKEIEVERRAWERYGGPEAFEAVLQKKHEEHQQKPRPRKNFQQPSQYARGALKRKLGARKAARTDPYIKRSRALWQIRDAMPRWLWDACNAALDVHNTPPPPGDDVQVGASTSKKGKAKGTAKFKPLFDTDKKREAALRLAFALPMARTNAYATRPIPDPGDSAPGAGAAQSSPEWCCLFEVLDGAPRLPAALGEQGEGLTMQVAGGTQAGSATYLYEWDASYLDQLHDALSAVVRAHGGGLQEGWAAAKWAVYDVFAERMSGLEFVLSDDKGNGTWTDPAAGWLAEGYAASGFRCDAMPRVQVPKSL</sequence>
<evidence type="ECO:0000256" key="4">
    <source>
        <dbReference type="SAM" id="MobiDB-lite"/>
    </source>
</evidence>
<dbReference type="InterPro" id="IPR009061">
    <property type="entry name" value="DNA-bd_dom_put_sf"/>
</dbReference>
<dbReference type="CDD" id="cd21075">
    <property type="entry name" value="DBD_XPA-like"/>
    <property type="match status" value="1"/>
</dbReference>
<dbReference type="InterPro" id="IPR037129">
    <property type="entry name" value="XPA_sf"/>
</dbReference>
<dbReference type="Proteomes" id="UP000230002">
    <property type="component" value="Unassembled WGS sequence"/>
</dbReference>
<organism evidence="5 6">
    <name type="scientific">Ganoderma sinense ZZ0214-1</name>
    <dbReference type="NCBI Taxonomy" id="1077348"/>
    <lineage>
        <taxon>Eukaryota</taxon>
        <taxon>Fungi</taxon>
        <taxon>Dikarya</taxon>
        <taxon>Basidiomycota</taxon>
        <taxon>Agaricomycotina</taxon>
        <taxon>Agaricomycetes</taxon>
        <taxon>Polyporales</taxon>
        <taxon>Polyporaceae</taxon>
        <taxon>Ganoderma</taxon>
    </lineage>
</organism>
<name>A0A2G8SMG5_9APHY</name>
<comment type="caution">
    <text evidence="5">The sequence shown here is derived from an EMBL/GenBank/DDBJ whole genome shotgun (WGS) entry which is preliminary data.</text>
</comment>
<reference evidence="5 6" key="1">
    <citation type="journal article" date="2015" name="Sci. Rep.">
        <title>Chromosome-level genome map provides insights into diverse defense mechanisms in the medicinal fungus Ganoderma sinense.</title>
        <authorList>
            <person name="Zhu Y."/>
            <person name="Xu J."/>
            <person name="Sun C."/>
            <person name="Zhou S."/>
            <person name="Xu H."/>
            <person name="Nelson D.R."/>
            <person name="Qian J."/>
            <person name="Song J."/>
            <person name="Luo H."/>
            <person name="Xiang L."/>
            <person name="Li Y."/>
            <person name="Xu Z."/>
            <person name="Ji A."/>
            <person name="Wang L."/>
            <person name="Lu S."/>
            <person name="Hayward A."/>
            <person name="Sun W."/>
            <person name="Li X."/>
            <person name="Schwartz D.C."/>
            <person name="Wang Y."/>
            <person name="Chen S."/>
        </authorList>
    </citation>
    <scope>NUCLEOTIDE SEQUENCE [LARGE SCALE GENOMIC DNA]</scope>
    <source>
        <strain evidence="5 6">ZZ0214-1</strain>
    </source>
</reference>
<accession>A0A2G8SMG5</accession>
<keyword evidence="6" id="KW-1185">Reference proteome</keyword>
<proteinExistence type="predicted"/>
<keyword evidence="3" id="KW-0539">Nucleus</keyword>
<dbReference type="SUPFAM" id="SSF46955">
    <property type="entry name" value="Putative DNA-binding domain"/>
    <property type="match status" value="1"/>
</dbReference>
<evidence type="ECO:0000313" key="5">
    <source>
        <dbReference type="EMBL" id="PIL34964.1"/>
    </source>
</evidence>
<evidence type="ECO:0000313" key="6">
    <source>
        <dbReference type="Proteomes" id="UP000230002"/>
    </source>
</evidence>